<organism evidence="1">
    <name type="scientific">Candidatus Methanogaster sp. ANME-2c ERB4</name>
    <dbReference type="NCBI Taxonomy" id="2759911"/>
    <lineage>
        <taxon>Archaea</taxon>
        <taxon>Methanobacteriati</taxon>
        <taxon>Methanobacteriota</taxon>
        <taxon>Stenosarchaea group</taxon>
        <taxon>Methanomicrobia</taxon>
        <taxon>Methanosarcinales</taxon>
        <taxon>ANME-2 cluster</taxon>
        <taxon>Candidatus Methanogasteraceae</taxon>
        <taxon>Candidatus Methanogaster</taxon>
    </lineage>
</organism>
<sequence>MIPTYQFETIRPPTIGTSSMYIMSTVAYRTWNDYDNIVLGNSDRRVPDTFYTDFSSPNEYTTWTSLNKFFTELATVTRPYSEYAGCSGKGHDLLCRFFAEHELFRCHIEQEHGRNILVKDKASESNTLE</sequence>
<dbReference type="AlphaFoldDB" id="A0A7G9Y378"/>
<name>A0A7G9Y378_9EURY</name>
<reference evidence="1" key="1">
    <citation type="submission" date="2020-06" db="EMBL/GenBank/DDBJ databases">
        <title>Unique genomic features of the anaerobic methanotrophic archaea.</title>
        <authorList>
            <person name="Chadwick G.L."/>
            <person name="Skennerton C.T."/>
            <person name="Laso-Perez R."/>
            <person name="Leu A.O."/>
            <person name="Speth D.R."/>
            <person name="Yu H."/>
            <person name="Morgan-Lang C."/>
            <person name="Hatzenpichler R."/>
            <person name="Goudeau D."/>
            <person name="Malmstrom R."/>
            <person name="Brazelton W.J."/>
            <person name="Woyke T."/>
            <person name="Hallam S.J."/>
            <person name="Tyson G.W."/>
            <person name="Wegener G."/>
            <person name="Boetius A."/>
            <person name="Orphan V."/>
        </authorList>
    </citation>
    <scope>NUCLEOTIDE SEQUENCE</scope>
</reference>
<protein>
    <submittedName>
        <fullName evidence="1">Uncharacterized protein</fullName>
    </submittedName>
</protein>
<proteinExistence type="predicted"/>
<dbReference type="EMBL" id="MT630742">
    <property type="protein sequence ID" value="QNO42462.1"/>
    <property type="molecule type" value="Genomic_DNA"/>
</dbReference>
<evidence type="ECO:0000313" key="1">
    <source>
        <dbReference type="EMBL" id="QNO42462.1"/>
    </source>
</evidence>
<accession>A0A7G9Y378</accession>
<gene>
    <name evidence="1" type="ORF">LBOOMNCC_00015</name>
</gene>